<reference evidence="2 3" key="1">
    <citation type="submission" date="2019-04" db="EMBL/GenBank/DDBJ databases">
        <title>Sphingobacterium olei sp. nov., isolated from oil-contaminated soil.</title>
        <authorList>
            <person name="Liu B."/>
        </authorList>
    </citation>
    <scope>NUCLEOTIDE SEQUENCE [LARGE SCALE GENOMIC DNA]</scope>
    <source>
        <strain evidence="2 3">Y3L14</strain>
    </source>
</reference>
<keyword evidence="2" id="KW-0255">Endonuclease</keyword>
<evidence type="ECO:0000313" key="2">
    <source>
        <dbReference type="EMBL" id="TJY62549.1"/>
    </source>
</evidence>
<dbReference type="EMBL" id="SUKA01000007">
    <property type="protein sequence ID" value="TJY62549.1"/>
    <property type="molecule type" value="Genomic_DNA"/>
</dbReference>
<keyword evidence="2" id="KW-0378">Hydrolase</keyword>
<name>A0A4V5LXV4_9SPHI</name>
<keyword evidence="3" id="KW-1185">Reference proteome</keyword>
<evidence type="ECO:0000259" key="1">
    <source>
        <dbReference type="Pfam" id="PF13391"/>
    </source>
</evidence>
<keyword evidence="2" id="KW-0540">Nuclease</keyword>
<dbReference type="AlphaFoldDB" id="A0A4V5LXV4"/>
<protein>
    <submittedName>
        <fullName evidence="2">HNH endonuclease</fullName>
    </submittedName>
</protein>
<gene>
    <name evidence="2" type="ORF">FAZ19_18930</name>
</gene>
<dbReference type="CDD" id="cd00085">
    <property type="entry name" value="HNHc"/>
    <property type="match status" value="1"/>
</dbReference>
<dbReference type="GO" id="GO:0004519">
    <property type="term" value="F:endonuclease activity"/>
    <property type="evidence" value="ECO:0007669"/>
    <property type="project" value="UniProtKB-KW"/>
</dbReference>
<accession>A0A4V5LXV4</accession>
<evidence type="ECO:0000313" key="3">
    <source>
        <dbReference type="Proteomes" id="UP000309872"/>
    </source>
</evidence>
<dbReference type="RefSeq" id="WP_136822335.1">
    <property type="nucleotide sequence ID" value="NZ_BMJX01000007.1"/>
</dbReference>
<proteinExistence type="predicted"/>
<dbReference type="InterPro" id="IPR003615">
    <property type="entry name" value="HNH_nuc"/>
</dbReference>
<feature type="domain" description="HNH nuclease" evidence="1">
    <location>
        <begin position="19"/>
        <end position="79"/>
    </location>
</feature>
<dbReference type="OrthoDB" id="5379188at2"/>
<organism evidence="2 3">
    <name type="scientific">Sphingobacterium alkalisoli</name>
    <dbReference type="NCBI Taxonomy" id="1874115"/>
    <lineage>
        <taxon>Bacteria</taxon>
        <taxon>Pseudomonadati</taxon>
        <taxon>Bacteroidota</taxon>
        <taxon>Sphingobacteriia</taxon>
        <taxon>Sphingobacteriales</taxon>
        <taxon>Sphingobacteriaceae</taxon>
        <taxon>Sphingobacterium</taxon>
    </lineage>
</organism>
<dbReference type="Pfam" id="PF13391">
    <property type="entry name" value="HNH_2"/>
    <property type="match status" value="1"/>
</dbReference>
<comment type="caution">
    <text evidence="2">The sequence shown here is derived from an EMBL/GenBank/DDBJ whole genome shotgun (WGS) entry which is preliminary data.</text>
</comment>
<dbReference type="Proteomes" id="UP000309872">
    <property type="component" value="Unassembled WGS sequence"/>
</dbReference>
<sequence>MAISDKTRKFLWAKSGNRCAICKAELITSTVSFDEFNLGEECHIISSKPTGPRHIPSLEEYDNYENLLLLCKNHHKEIDELTDTYTEELLRYIKTNHENWVKNTIKDAIDKEQKDEEPKFLSRITSGKDLFNIINEVYGYRTDYDDIKSEEEMNFIGGFIQALIDYGDISGMIEAHDKVRIGYELQKLIDEIENKGYYIFGERGLEPMFSHQPKSDKWTVATIIIKRKENPEIIKIDLENLANE</sequence>